<comment type="caution">
    <text evidence="9">The sequence shown here is derived from an EMBL/GenBank/DDBJ whole genome shotgun (WGS) entry which is preliminary data.</text>
</comment>
<evidence type="ECO:0000256" key="4">
    <source>
        <dbReference type="ARBA" id="ARBA00022475"/>
    </source>
</evidence>
<dbReference type="InterPro" id="IPR027417">
    <property type="entry name" value="P-loop_NTPase"/>
</dbReference>
<organism evidence="9 10">
    <name type="scientific">Curvibacter microcysteis</name>
    <dbReference type="NCBI Taxonomy" id="3026419"/>
    <lineage>
        <taxon>Bacteria</taxon>
        <taxon>Pseudomonadati</taxon>
        <taxon>Pseudomonadota</taxon>
        <taxon>Betaproteobacteria</taxon>
        <taxon>Burkholderiales</taxon>
        <taxon>Comamonadaceae</taxon>
        <taxon>Curvibacter</taxon>
    </lineage>
</organism>
<keyword evidence="3" id="KW-0813">Transport</keyword>
<comment type="similarity">
    <text evidence="2">Belongs to the ABC transporter superfamily.</text>
</comment>
<evidence type="ECO:0000256" key="2">
    <source>
        <dbReference type="ARBA" id="ARBA00005417"/>
    </source>
</evidence>
<proteinExistence type="inferred from homology"/>
<evidence type="ECO:0000256" key="5">
    <source>
        <dbReference type="ARBA" id="ARBA00022741"/>
    </source>
</evidence>
<name>A0ABT5MEP7_9BURK</name>
<dbReference type="InterPro" id="IPR013563">
    <property type="entry name" value="Oligopep_ABC_C"/>
</dbReference>
<keyword evidence="6 9" id="KW-0067">ATP-binding</keyword>
<dbReference type="CDD" id="cd03257">
    <property type="entry name" value="ABC_NikE_OppD_transporters"/>
    <property type="match status" value="1"/>
</dbReference>
<dbReference type="PANTHER" id="PTHR43297">
    <property type="entry name" value="OLIGOPEPTIDE TRANSPORT ATP-BINDING PROTEIN APPD"/>
    <property type="match status" value="1"/>
</dbReference>
<dbReference type="SUPFAM" id="SSF52540">
    <property type="entry name" value="P-loop containing nucleoside triphosphate hydrolases"/>
    <property type="match status" value="1"/>
</dbReference>
<evidence type="ECO:0000256" key="1">
    <source>
        <dbReference type="ARBA" id="ARBA00004417"/>
    </source>
</evidence>
<dbReference type="PANTHER" id="PTHR43297:SF2">
    <property type="entry name" value="DIPEPTIDE TRANSPORT ATP-BINDING PROTEIN DPPD"/>
    <property type="match status" value="1"/>
</dbReference>
<dbReference type="Gene3D" id="3.40.50.300">
    <property type="entry name" value="P-loop containing nucleotide triphosphate hydrolases"/>
    <property type="match status" value="1"/>
</dbReference>
<dbReference type="NCBIfam" id="TIGR01727">
    <property type="entry name" value="oligo_HPY"/>
    <property type="match status" value="1"/>
</dbReference>
<dbReference type="InterPro" id="IPR050388">
    <property type="entry name" value="ABC_Ni/Peptide_Import"/>
</dbReference>
<dbReference type="EMBL" id="JAQSIO010000001">
    <property type="protein sequence ID" value="MDD0813571.1"/>
    <property type="molecule type" value="Genomic_DNA"/>
</dbReference>
<dbReference type="Pfam" id="PF00005">
    <property type="entry name" value="ABC_tran"/>
    <property type="match status" value="1"/>
</dbReference>
<dbReference type="Proteomes" id="UP001528672">
    <property type="component" value="Unassembled WGS sequence"/>
</dbReference>
<feature type="domain" description="ABC transporter" evidence="8">
    <location>
        <begin position="19"/>
        <end position="269"/>
    </location>
</feature>
<reference evidence="9 10" key="1">
    <citation type="submission" date="2023-02" db="EMBL/GenBank/DDBJ databases">
        <title>Bacterial whole genome sequence for Curvibacter sp. HBC28.</title>
        <authorList>
            <person name="Le V."/>
            <person name="Ko S.-R."/>
            <person name="Ahn C.-Y."/>
            <person name="Oh H.-M."/>
        </authorList>
    </citation>
    <scope>NUCLEOTIDE SEQUENCE [LARGE SCALE GENOMIC DNA]</scope>
    <source>
        <strain evidence="9 10">HBC28</strain>
    </source>
</reference>
<keyword evidence="5" id="KW-0547">Nucleotide-binding</keyword>
<dbReference type="SMART" id="SM00382">
    <property type="entry name" value="AAA"/>
    <property type="match status" value="1"/>
</dbReference>
<dbReference type="InterPro" id="IPR003439">
    <property type="entry name" value="ABC_transporter-like_ATP-bd"/>
</dbReference>
<evidence type="ECO:0000259" key="8">
    <source>
        <dbReference type="PROSITE" id="PS50893"/>
    </source>
</evidence>
<gene>
    <name evidence="9" type="ORF">PSQ39_02900</name>
</gene>
<dbReference type="Pfam" id="PF08352">
    <property type="entry name" value="oligo_HPY"/>
    <property type="match status" value="1"/>
</dbReference>
<dbReference type="PROSITE" id="PS50893">
    <property type="entry name" value="ABC_TRANSPORTER_2"/>
    <property type="match status" value="1"/>
</dbReference>
<comment type="subcellular location">
    <subcellularLocation>
        <location evidence="1">Cell inner membrane</location>
        <topology evidence="1">Peripheral membrane protein</topology>
    </subcellularLocation>
</comment>
<evidence type="ECO:0000256" key="7">
    <source>
        <dbReference type="ARBA" id="ARBA00023136"/>
    </source>
</evidence>
<evidence type="ECO:0000313" key="9">
    <source>
        <dbReference type="EMBL" id="MDD0813571.1"/>
    </source>
</evidence>
<evidence type="ECO:0000313" key="10">
    <source>
        <dbReference type="Proteomes" id="UP001528672"/>
    </source>
</evidence>
<dbReference type="InterPro" id="IPR003593">
    <property type="entry name" value="AAA+_ATPase"/>
</dbReference>
<dbReference type="RefSeq" id="WP_273925089.1">
    <property type="nucleotide sequence ID" value="NZ_JAQSIN010000005.1"/>
</dbReference>
<keyword evidence="10" id="KW-1185">Reference proteome</keyword>
<protein>
    <submittedName>
        <fullName evidence="9">ABC transporter ATP-binding protein</fullName>
    </submittedName>
</protein>
<keyword evidence="4" id="KW-1003">Cell membrane</keyword>
<accession>A0ABT5MEP7</accession>
<keyword evidence="7" id="KW-0472">Membrane</keyword>
<evidence type="ECO:0000256" key="3">
    <source>
        <dbReference type="ARBA" id="ARBA00022448"/>
    </source>
</evidence>
<sequence>MSADPKTLSPGAGDDAPLVQIEDLCVTFTGGRKPVQAVSGVTLNVPRGQVVALIGESGSGKSVTLRTLLRLHPERRTQMSGRVLVGGRDVLSMGSRELYDYRGKTTSMIFQEPLLALDPVYPLGAQIIESIRRHENISKAQAHERALALFEQVRIPSPERRLQAYPHEMSGGMRQRAMIALALACRPQLLLADEPTTALDATVQIQILLLLRELQRELGLSVIFVTHDIGAAVEVADRVAVMYGGRIVEEGTVRELIRHPQHPYTQALLGSRSHGAMTPGQRLQTIGGSPPDLANLPAGCSFAERCSRASEHCRSAQPAAQDVVYEGSQGHRVRCFHAGPATPSTPVGEAHALA</sequence>
<dbReference type="GO" id="GO:0005524">
    <property type="term" value="F:ATP binding"/>
    <property type="evidence" value="ECO:0007669"/>
    <property type="project" value="UniProtKB-KW"/>
</dbReference>
<evidence type="ECO:0000256" key="6">
    <source>
        <dbReference type="ARBA" id="ARBA00022840"/>
    </source>
</evidence>
<dbReference type="PROSITE" id="PS00211">
    <property type="entry name" value="ABC_TRANSPORTER_1"/>
    <property type="match status" value="1"/>
</dbReference>
<dbReference type="InterPro" id="IPR017871">
    <property type="entry name" value="ABC_transporter-like_CS"/>
</dbReference>